<gene>
    <name evidence="2" type="ORF">SAMN05443550_109189</name>
</gene>
<dbReference type="Proteomes" id="UP000198850">
    <property type="component" value="Unassembled WGS sequence"/>
</dbReference>
<proteinExistence type="predicted"/>
<evidence type="ECO:0000256" key="1">
    <source>
        <dbReference type="SAM" id="MobiDB-lite"/>
    </source>
</evidence>
<dbReference type="AlphaFoldDB" id="A0A1H4GD55"/>
<evidence type="ECO:0000313" key="3">
    <source>
        <dbReference type="Proteomes" id="UP000198850"/>
    </source>
</evidence>
<dbReference type="RefSeq" id="WP_175470611.1">
    <property type="nucleotide sequence ID" value="NZ_FNRA01000009.1"/>
</dbReference>
<sequence length="49" mass="5097">MVIVKSGPFLGFSGTVGGITCSQLADGRTVAKQNKKKSTKPPTPKQHAV</sequence>
<evidence type="ECO:0000313" key="2">
    <source>
        <dbReference type="EMBL" id="SEB06838.1"/>
    </source>
</evidence>
<feature type="region of interest" description="Disordered" evidence="1">
    <location>
        <begin position="30"/>
        <end position="49"/>
    </location>
</feature>
<protein>
    <submittedName>
        <fullName evidence="2">Uncharacterized protein</fullName>
    </submittedName>
</protein>
<name>A0A1H4GD55_9SPHI</name>
<dbReference type="EMBL" id="FNRA01000009">
    <property type="protein sequence ID" value="SEB06838.1"/>
    <property type="molecule type" value="Genomic_DNA"/>
</dbReference>
<accession>A0A1H4GD55</accession>
<reference evidence="2 3" key="1">
    <citation type="submission" date="2016-10" db="EMBL/GenBank/DDBJ databases">
        <authorList>
            <person name="de Groot N.N."/>
        </authorList>
    </citation>
    <scope>NUCLEOTIDE SEQUENCE [LARGE SCALE GENOMIC DNA]</scope>
    <source>
        <strain evidence="2 3">DSM 19033</strain>
    </source>
</reference>
<dbReference type="STRING" id="425514.SAMN05443550_109189"/>
<keyword evidence="3" id="KW-1185">Reference proteome</keyword>
<organism evidence="2 3">
    <name type="scientific">Pedobacter hartonius</name>
    <dbReference type="NCBI Taxonomy" id="425514"/>
    <lineage>
        <taxon>Bacteria</taxon>
        <taxon>Pseudomonadati</taxon>
        <taxon>Bacteroidota</taxon>
        <taxon>Sphingobacteriia</taxon>
        <taxon>Sphingobacteriales</taxon>
        <taxon>Sphingobacteriaceae</taxon>
        <taxon>Pedobacter</taxon>
    </lineage>
</organism>